<dbReference type="EMBL" id="PQXL01000164">
    <property type="protein sequence ID" value="THV50120.1"/>
    <property type="molecule type" value="Genomic_DNA"/>
</dbReference>
<dbReference type="AlphaFoldDB" id="A0A4S8QYM3"/>
<feature type="compositionally biased region" description="Polar residues" evidence="1">
    <location>
        <begin position="1"/>
        <end position="13"/>
    </location>
</feature>
<evidence type="ECO:0000256" key="1">
    <source>
        <dbReference type="SAM" id="MobiDB-lite"/>
    </source>
</evidence>
<evidence type="ECO:0000313" key="3">
    <source>
        <dbReference type="Proteomes" id="UP000308671"/>
    </source>
</evidence>
<feature type="region of interest" description="Disordered" evidence="1">
    <location>
        <begin position="141"/>
        <end position="161"/>
    </location>
</feature>
<feature type="compositionally biased region" description="Polar residues" evidence="1">
    <location>
        <begin position="35"/>
        <end position="44"/>
    </location>
</feature>
<protein>
    <submittedName>
        <fullName evidence="2">Uncharacterized protein</fullName>
    </submittedName>
</protein>
<feature type="region of interest" description="Disordered" evidence="1">
    <location>
        <begin position="1"/>
        <end position="102"/>
    </location>
</feature>
<feature type="compositionally biased region" description="Low complexity" evidence="1">
    <location>
        <begin position="143"/>
        <end position="160"/>
    </location>
</feature>
<comment type="caution">
    <text evidence="2">The sequence shown here is derived from an EMBL/GenBank/DDBJ whole genome shotgun (WGS) entry which is preliminary data.</text>
</comment>
<dbReference type="Proteomes" id="UP000308671">
    <property type="component" value="Unassembled WGS sequence"/>
</dbReference>
<proteinExistence type="predicted"/>
<feature type="compositionally biased region" description="Low complexity" evidence="1">
    <location>
        <begin position="80"/>
        <end position="95"/>
    </location>
</feature>
<sequence>MSSLSYQPTQQMSYKAPQASLPAGSPPSKPVASYRQPSNYSQDGPQKPPATYIPTGGHSSKAEPQTCRKPNQTLHRERTATSSTTHTTHTKSGSTYPNVAKSAGPVRQGLDITAAEAFPAQIRRQNAALAQELNMMVPGNAGQVQQPALQPRQPQSSSRSCLNKNNCCPFL</sequence>
<reference evidence="2 3" key="1">
    <citation type="submission" date="2017-12" db="EMBL/GenBank/DDBJ databases">
        <title>Comparative genomics of Botrytis spp.</title>
        <authorList>
            <person name="Valero-Jimenez C.A."/>
            <person name="Tapia P."/>
            <person name="Veloso J."/>
            <person name="Silva-Moreno E."/>
            <person name="Staats M."/>
            <person name="Valdes J.H."/>
            <person name="Van Kan J.A.L."/>
        </authorList>
    </citation>
    <scope>NUCLEOTIDE SEQUENCE [LARGE SCALE GENOMIC DNA]</scope>
    <source>
        <strain evidence="2 3">MUCL435</strain>
    </source>
</reference>
<gene>
    <name evidence="2" type="ORF">BGAL_0164g00110</name>
</gene>
<dbReference type="OrthoDB" id="3558309at2759"/>
<evidence type="ECO:0000313" key="2">
    <source>
        <dbReference type="EMBL" id="THV50120.1"/>
    </source>
</evidence>
<organism evidence="2 3">
    <name type="scientific">Botrytis galanthina</name>
    <dbReference type="NCBI Taxonomy" id="278940"/>
    <lineage>
        <taxon>Eukaryota</taxon>
        <taxon>Fungi</taxon>
        <taxon>Dikarya</taxon>
        <taxon>Ascomycota</taxon>
        <taxon>Pezizomycotina</taxon>
        <taxon>Leotiomycetes</taxon>
        <taxon>Helotiales</taxon>
        <taxon>Sclerotiniaceae</taxon>
        <taxon>Botrytis</taxon>
    </lineage>
</organism>
<name>A0A4S8QYM3_9HELO</name>
<accession>A0A4S8QYM3</accession>
<keyword evidence="3" id="KW-1185">Reference proteome</keyword>